<evidence type="ECO:0000256" key="2">
    <source>
        <dbReference type="ARBA" id="ARBA00022692"/>
    </source>
</evidence>
<dbReference type="Proteomes" id="UP000054251">
    <property type="component" value="Unassembled WGS sequence"/>
</dbReference>
<dbReference type="OrthoDB" id="5215911at2759"/>
<feature type="transmembrane region" description="Helical" evidence="5">
    <location>
        <begin position="306"/>
        <end position="326"/>
    </location>
</feature>
<name>A0A0V1PTK5_9ASCO</name>
<dbReference type="PROSITE" id="PS50850">
    <property type="entry name" value="MFS"/>
    <property type="match status" value="1"/>
</dbReference>
<feature type="transmembrane region" description="Helical" evidence="5">
    <location>
        <begin position="346"/>
        <end position="369"/>
    </location>
</feature>
<keyword evidence="4 5" id="KW-0472">Membrane</keyword>
<evidence type="ECO:0000256" key="3">
    <source>
        <dbReference type="ARBA" id="ARBA00022989"/>
    </source>
</evidence>
<keyword evidence="2 5" id="KW-0812">Transmembrane</keyword>
<dbReference type="GeneID" id="26841783"/>
<dbReference type="GO" id="GO:0022857">
    <property type="term" value="F:transmembrane transporter activity"/>
    <property type="evidence" value="ECO:0007669"/>
    <property type="project" value="InterPro"/>
</dbReference>
<dbReference type="RefSeq" id="XP_015465563.1">
    <property type="nucleotide sequence ID" value="XM_015613603.1"/>
</dbReference>
<evidence type="ECO:0000259" key="6">
    <source>
        <dbReference type="PROSITE" id="PS50850"/>
    </source>
</evidence>
<feature type="transmembrane region" description="Helical" evidence="5">
    <location>
        <begin position="125"/>
        <end position="144"/>
    </location>
</feature>
<protein>
    <recommendedName>
        <fullName evidence="6">Major facilitator superfamily (MFS) profile domain-containing protein</fullName>
    </recommendedName>
</protein>
<feature type="transmembrane region" description="Helical" evidence="5">
    <location>
        <begin position="84"/>
        <end position="105"/>
    </location>
</feature>
<proteinExistence type="predicted"/>
<feature type="transmembrane region" description="Helical" evidence="5">
    <location>
        <begin position="483"/>
        <end position="507"/>
    </location>
</feature>
<feature type="transmembrane region" description="Helical" evidence="5">
    <location>
        <begin position="236"/>
        <end position="255"/>
    </location>
</feature>
<evidence type="ECO:0000256" key="1">
    <source>
        <dbReference type="ARBA" id="ARBA00004141"/>
    </source>
</evidence>
<feature type="transmembrane region" description="Helical" evidence="5">
    <location>
        <begin position="178"/>
        <end position="198"/>
    </location>
</feature>
<dbReference type="PANTHER" id="PTHR23502:SF2">
    <property type="entry name" value="TRANSPORTER, PUTATIVE (AFU_ORTHOLOGUE AFUA_2G08910)-RELATED"/>
    <property type="match status" value="1"/>
</dbReference>
<feature type="transmembrane region" description="Helical" evidence="5">
    <location>
        <begin position="420"/>
        <end position="442"/>
    </location>
</feature>
<dbReference type="Gene3D" id="1.20.1250.20">
    <property type="entry name" value="MFS general substrate transporter like domains"/>
    <property type="match status" value="1"/>
</dbReference>
<evidence type="ECO:0000313" key="7">
    <source>
        <dbReference type="EMBL" id="KRZ99460.1"/>
    </source>
</evidence>
<evidence type="ECO:0000256" key="4">
    <source>
        <dbReference type="ARBA" id="ARBA00023136"/>
    </source>
</evidence>
<dbReference type="InterPro" id="IPR036259">
    <property type="entry name" value="MFS_trans_sf"/>
</dbReference>
<comment type="caution">
    <text evidence="7">The sequence shown here is derived from an EMBL/GenBank/DDBJ whole genome shotgun (WGS) entry which is preliminary data.</text>
</comment>
<dbReference type="EMBL" id="LMYN01000141">
    <property type="protein sequence ID" value="KRZ99460.1"/>
    <property type="molecule type" value="Genomic_DNA"/>
</dbReference>
<comment type="subcellular location">
    <subcellularLocation>
        <location evidence="1">Membrane</location>
        <topology evidence="1">Multi-pass membrane protein</topology>
    </subcellularLocation>
</comment>
<dbReference type="InterPro" id="IPR011701">
    <property type="entry name" value="MFS"/>
</dbReference>
<feature type="transmembrane region" description="Helical" evidence="5">
    <location>
        <begin position="149"/>
        <end position="166"/>
    </location>
</feature>
<evidence type="ECO:0000256" key="5">
    <source>
        <dbReference type="SAM" id="Phobius"/>
    </source>
</evidence>
<dbReference type="AlphaFoldDB" id="A0A0V1PTK5"/>
<gene>
    <name evidence="7" type="ORF">AC631_04774</name>
</gene>
<sequence>MLFQNSKPGTSYDKPINETGDIEKFTYSYNEQSDLNQTNTISELTTEHLEFLLNRHGSVQLDPTPSNNPLDPLNWSLFKKNYEIFLISFHSFMVTFMAAGIAPAYEAMSEEYGKTMTEISFLTSVQILVVGIFPLVFVPLMNIYGRRPFLALSTLVCCALNIGGGFCKTYSLQMATRVLVAVMISTGAATGSSIVADVSFSHERGKKNGWWSVGYVLGTPGGPFFMGFVQKHASTKWIYFTFAIVNFLQFICYLFSNETVFDRENLSTDPKSSKSIKWLGFIKATSKEFELCLFWRPLKQALDYRITLVTIAATVTFSYANIVLIVETPQIFGSLFFLDAQQLSLQYIALIVGSIFGELLSGPLSDYWMRFCVRKRGGQRVIVDRLWISYYGYMCIIVGLIVWGVNLFNAEQGHWIISPLIGAAIAAAGMNIVTTILIVYAIDTNPLKAADTGLYLNLVRMSFGFIGPFYFSEMFTKLNLAGASGLMAGLVLVLGGFVTVIVHVIGLKSLNKDQNL</sequence>
<keyword evidence="3 5" id="KW-1133">Transmembrane helix</keyword>
<organism evidence="7 8">
    <name type="scientific">Debaryomyces fabryi</name>
    <dbReference type="NCBI Taxonomy" id="58627"/>
    <lineage>
        <taxon>Eukaryota</taxon>
        <taxon>Fungi</taxon>
        <taxon>Dikarya</taxon>
        <taxon>Ascomycota</taxon>
        <taxon>Saccharomycotina</taxon>
        <taxon>Pichiomycetes</taxon>
        <taxon>Debaryomycetaceae</taxon>
        <taxon>Debaryomyces</taxon>
    </lineage>
</organism>
<feature type="domain" description="Major facilitator superfamily (MFS) profile" evidence="6">
    <location>
        <begin position="83"/>
        <end position="514"/>
    </location>
</feature>
<dbReference type="SUPFAM" id="SSF103473">
    <property type="entry name" value="MFS general substrate transporter"/>
    <property type="match status" value="1"/>
</dbReference>
<evidence type="ECO:0000313" key="8">
    <source>
        <dbReference type="Proteomes" id="UP000054251"/>
    </source>
</evidence>
<dbReference type="InterPro" id="IPR020846">
    <property type="entry name" value="MFS_dom"/>
</dbReference>
<dbReference type="Pfam" id="PF07690">
    <property type="entry name" value="MFS_1"/>
    <property type="match status" value="1"/>
</dbReference>
<accession>A0A0V1PTK5</accession>
<feature type="transmembrane region" description="Helical" evidence="5">
    <location>
        <begin position="390"/>
        <end position="408"/>
    </location>
</feature>
<feature type="transmembrane region" description="Helical" evidence="5">
    <location>
        <begin position="454"/>
        <end position="471"/>
    </location>
</feature>
<reference evidence="7 8" key="1">
    <citation type="submission" date="2015-11" db="EMBL/GenBank/DDBJ databases">
        <title>The genome of Debaryomyces fabryi.</title>
        <authorList>
            <person name="Tafer H."/>
            <person name="Lopandic K."/>
        </authorList>
    </citation>
    <scope>NUCLEOTIDE SEQUENCE [LARGE SCALE GENOMIC DNA]</scope>
    <source>
        <strain evidence="7 8">CBS 789</strain>
    </source>
</reference>
<feature type="transmembrane region" description="Helical" evidence="5">
    <location>
        <begin position="210"/>
        <end position="230"/>
    </location>
</feature>
<keyword evidence="8" id="KW-1185">Reference proteome</keyword>
<dbReference type="PANTHER" id="PTHR23502">
    <property type="entry name" value="MAJOR FACILITATOR SUPERFAMILY"/>
    <property type="match status" value="1"/>
</dbReference>
<dbReference type="GO" id="GO:0005886">
    <property type="term" value="C:plasma membrane"/>
    <property type="evidence" value="ECO:0007669"/>
    <property type="project" value="TreeGrafter"/>
</dbReference>